<accession>A0A7W6MQ52</accession>
<dbReference type="Proteomes" id="UP000588647">
    <property type="component" value="Unassembled WGS sequence"/>
</dbReference>
<dbReference type="InterPro" id="IPR036938">
    <property type="entry name" value="PAP2/HPO_sf"/>
</dbReference>
<dbReference type="RefSeq" id="WP_183208774.1">
    <property type="nucleotide sequence ID" value="NZ_JAAAMM010000003.1"/>
</dbReference>
<dbReference type="InterPro" id="IPR000326">
    <property type="entry name" value="PAP2/HPO"/>
</dbReference>
<proteinExistence type="predicted"/>
<evidence type="ECO:0000259" key="2">
    <source>
        <dbReference type="SMART" id="SM00014"/>
    </source>
</evidence>
<dbReference type="EMBL" id="JACIEM010000003">
    <property type="protein sequence ID" value="MBB4003618.1"/>
    <property type="molecule type" value="Genomic_DNA"/>
</dbReference>
<feature type="transmembrane region" description="Helical" evidence="1">
    <location>
        <begin position="40"/>
        <end position="62"/>
    </location>
</feature>
<dbReference type="SMART" id="SM00014">
    <property type="entry name" value="acidPPc"/>
    <property type="match status" value="1"/>
</dbReference>
<feature type="transmembrane region" description="Helical" evidence="1">
    <location>
        <begin position="175"/>
        <end position="195"/>
    </location>
</feature>
<dbReference type="Gene3D" id="1.20.144.10">
    <property type="entry name" value="Phosphatidic acid phosphatase type 2/haloperoxidase"/>
    <property type="match status" value="1"/>
</dbReference>
<name>A0A7W6MQ52_9HYPH</name>
<sequence>MQRRSLIALVLMIIPVMIWVDEPLAEWVATWSVRLASGAAAFSITLASLGVAVAVVAGLMALARPAIVQPMAPSPSSGRVATLVLVSAAASFGAAGLLKHLIGRIRPSTIGADPWRFEPLAFDDRFAALPSAQAACIAAVALSLAMSFPRLRVPLVLAGAAACLARVVAGDHWPSDVMAGWALGATAVIVTRLGLARRQRRLHGRHS</sequence>
<comment type="caution">
    <text evidence="3">The sequence shown here is derived from an EMBL/GenBank/DDBJ whole genome shotgun (WGS) entry which is preliminary data.</text>
</comment>
<keyword evidence="1" id="KW-0812">Transmembrane</keyword>
<dbReference type="Pfam" id="PF01569">
    <property type="entry name" value="PAP2"/>
    <property type="match status" value="1"/>
</dbReference>
<protein>
    <submittedName>
        <fullName evidence="3">Membrane-associated phospholipid phosphatase</fullName>
    </submittedName>
</protein>
<feature type="transmembrane region" description="Helical" evidence="1">
    <location>
        <begin position="125"/>
        <end position="144"/>
    </location>
</feature>
<keyword evidence="1" id="KW-1133">Transmembrane helix</keyword>
<keyword evidence="4" id="KW-1185">Reference proteome</keyword>
<dbReference type="AlphaFoldDB" id="A0A7W6MQ52"/>
<organism evidence="3 4">
    <name type="scientific">Aurantimonas endophytica</name>
    <dbReference type="NCBI Taxonomy" id="1522175"/>
    <lineage>
        <taxon>Bacteria</taxon>
        <taxon>Pseudomonadati</taxon>
        <taxon>Pseudomonadota</taxon>
        <taxon>Alphaproteobacteria</taxon>
        <taxon>Hyphomicrobiales</taxon>
        <taxon>Aurantimonadaceae</taxon>
        <taxon>Aurantimonas</taxon>
    </lineage>
</organism>
<feature type="transmembrane region" description="Helical" evidence="1">
    <location>
        <begin position="5"/>
        <end position="20"/>
    </location>
</feature>
<feature type="domain" description="Phosphatidic acid phosphatase type 2/haloperoxidase" evidence="2">
    <location>
        <begin position="82"/>
        <end position="192"/>
    </location>
</feature>
<gene>
    <name evidence="3" type="ORF">GGR03_002699</name>
</gene>
<reference evidence="3 4" key="1">
    <citation type="submission" date="2020-08" db="EMBL/GenBank/DDBJ databases">
        <title>Genomic Encyclopedia of Type Strains, Phase IV (KMG-IV): sequencing the most valuable type-strain genomes for metagenomic binning, comparative biology and taxonomic classification.</title>
        <authorList>
            <person name="Goeker M."/>
        </authorList>
    </citation>
    <scope>NUCLEOTIDE SEQUENCE [LARGE SCALE GENOMIC DNA]</scope>
    <source>
        <strain evidence="3 4">DSM 103570</strain>
    </source>
</reference>
<keyword evidence="1" id="KW-0472">Membrane</keyword>
<evidence type="ECO:0000313" key="3">
    <source>
        <dbReference type="EMBL" id="MBB4003618.1"/>
    </source>
</evidence>
<evidence type="ECO:0000256" key="1">
    <source>
        <dbReference type="SAM" id="Phobius"/>
    </source>
</evidence>
<dbReference type="SUPFAM" id="SSF48317">
    <property type="entry name" value="Acid phosphatase/Vanadium-dependent haloperoxidase"/>
    <property type="match status" value="1"/>
</dbReference>
<evidence type="ECO:0000313" key="4">
    <source>
        <dbReference type="Proteomes" id="UP000588647"/>
    </source>
</evidence>